<evidence type="ECO:0000256" key="5">
    <source>
        <dbReference type="SAM" id="MobiDB-lite"/>
    </source>
</evidence>
<keyword evidence="10" id="KW-1185">Reference proteome</keyword>
<accession>A0A267DZG7</accession>
<name>A0A267DZG7_9PLAT</name>
<dbReference type="InterPro" id="IPR031778">
    <property type="entry name" value="Sortilin_N"/>
</dbReference>
<keyword evidence="3 6" id="KW-0472">Membrane</keyword>
<dbReference type="InterPro" id="IPR031777">
    <property type="entry name" value="Sortilin_C"/>
</dbReference>
<dbReference type="InterPro" id="IPR006581">
    <property type="entry name" value="VPS10"/>
</dbReference>
<comment type="caution">
    <text evidence="9">The sequence shown here is derived from an EMBL/GenBank/DDBJ whole genome shotgun (WGS) entry which is preliminary data.</text>
</comment>
<comment type="subcellular location">
    <subcellularLocation>
        <location evidence="1">Membrane</location>
    </subcellularLocation>
</comment>
<dbReference type="PROSITE" id="PS51257">
    <property type="entry name" value="PROKAR_LIPOPROTEIN"/>
    <property type="match status" value="1"/>
</dbReference>
<evidence type="ECO:0000256" key="4">
    <source>
        <dbReference type="ARBA" id="ARBA00023180"/>
    </source>
</evidence>
<keyword evidence="2" id="KW-0677">Repeat</keyword>
<keyword evidence="7" id="KW-0732">Signal</keyword>
<feature type="region of interest" description="Disordered" evidence="5">
    <location>
        <begin position="814"/>
        <end position="864"/>
    </location>
</feature>
<protein>
    <recommendedName>
        <fullName evidence="8">VPS10 domain-containing protein</fullName>
    </recommendedName>
</protein>
<dbReference type="AlphaFoldDB" id="A0A267DZG7"/>
<dbReference type="GO" id="GO:0006897">
    <property type="term" value="P:endocytosis"/>
    <property type="evidence" value="ECO:0007669"/>
    <property type="project" value="TreeGrafter"/>
</dbReference>
<proteinExistence type="predicted"/>
<feature type="domain" description="VPS10" evidence="8">
    <location>
        <begin position="81"/>
        <end position="718"/>
    </location>
</feature>
<dbReference type="InterPro" id="IPR015943">
    <property type="entry name" value="WD40/YVTN_repeat-like_dom_sf"/>
</dbReference>
<dbReference type="OrthoDB" id="443634at2759"/>
<evidence type="ECO:0000256" key="7">
    <source>
        <dbReference type="SAM" id="SignalP"/>
    </source>
</evidence>
<organism evidence="9 10">
    <name type="scientific">Macrostomum lignano</name>
    <dbReference type="NCBI Taxonomy" id="282301"/>
    <lineage>
        <taxon>Eukaryota</taxon>
        <taxon>Metazoa</taxon>
        <taxon>Spiralia</taxon>
        <taxon>Lophotrochozoa</taxon>
        <taxon>Platyhelminthes</taxon>
        <taxon>Rhabditophora</taxon>
        <taxon>Macrostomorpha</taxon>
        <taxon>Macrostomida</taxon>
        <taxon>Macrostomidae</taxon>
        <taxon>Macrostomum</taxon>
    </lineage>
</organism>
<dbReference type="GO" id="GO:0016020">
    <property type="term" value="C:membrane"/>
    <property type="evidence" value="ECO:0007669"/>
    <property type="project" value="UniProtKB-SubCell"/>
</dbReference>
<dbReference type="GO" id="GO:0005794">
    <property type="term" value="C:Golgi apparatus"/>
    <property type="evidence" value="ECO:0007669"/>
    <property type="project" value="TreeGrafter"/>
</dbReference>
<evidence type="ECO:0000259" key="8">
    <source>
        <dbReference type="SMART" id="SM00602"/>
    </source>
</evidence>
<keyword evidence="6" id="KW-1133">Transmembrane helix</keyword>
<reference evidence="9 10" key="1">
    <citation type="submission" date="2017-06" db="EMBL/GenBank/DDBJ databases">
        <title>A platform for efficient transgenesis in Macrostomum lignano, a flatworm model organism for stem cell research.</title>
        <authorList>
            <person name="Berezikov E."/>
        </authorList>
    </citation>
    <scope>NUCLEOTIDE SEQUENCE [LARGE SCALE GENOMIC DNA]</scope>
    <source>
        <strain evidence="9">DV1</strain>
        <tissue evidence="9">Whole organism</tissue>
    </source>
</reference>
<dbReference type="Gene3D" id="2.130.10.10">
    <property type="entry name" value="YVTN repeat-like/Quinoprotein amine dehydrogenase"/>
    <property type="match status" value="1"/>
</dbReference>
<dbReference type="Pfam" id="PF15901">
    <property type="entry name" value="Sortilin_C"/>
    <property type="match status" value="1"/>
</dbReference>
<dbReference type="GO" id="GO:0005829">
    <property type="term" value="C:cytosol"/>
    <property type="evidence" value="ECO:0007669"/>
    <property type="project" value="GOC"/>
</dbReference>
<dbReference type="STRING" id="282301.A0A267DZG7"/>
<dbReference type="GO" id="GO:0006895">
    <property type="term" value="P:Golgi to endosome transport"/>
    <property type="evidence" value="ECO:0007669"/>
    <property type="project" value="TreeGrafter"/>
</dbReference>
<feature type="chain" id="PRO_5012854218" description="VPS10 domain-containing protein" evidence="7">
    <location>
        <begin position="25"/>
        <end position="864"/>
    </location>
</feature>
<sequence length="864" mass="94524">MSLLKSIFGILIIIFFVFTSCTKSIDSSPKCTEQQKNIKEKLSSAAVQSKFVSEFIFSNETKPSLLMTWAGNQTLIIVTIRTQGVLTRDSSVYRSTNDGRTFVNITAKILEAGATSSALLVSQSLGLQRNPAQPARIYLACHDPAKLGGATGLLYYTLDGGATWHLSSPGFPVQSAQILFHTDKPDWLLAQAGDKLYLSVNAGQDWRLIKKRVFKASWGVSADDKDSIYAAFDGEASFVSLLRDGVASSNHRLPGRQLAKLTDFTAGSNNWKTLAEKIYSYNNKDGFIFISKSDEGKAESRHLEVSTDCGKTFVRTQLPSATPDRFFVILDTSDGLAFVHIDAGNYLGYGTLYTSNSLGQVFSKSLERNFYPPLGGSSDFYKVESMRGAFLSTVLHSDASMHSVITHNRGAVWRHLSKPDGVTCTTTDGGPCYLQVASYYSISRSVPADQPRSAPSAVGLLIVHGHTAAKLQSNPADVYISSDGGYSWYLALKGPHRVQIGNNGNFLVAVEKSANGSSPQVVKFSTDAGRCWHSHRFTTEDYVFTGLLTEPGNRALTVAIWGYVSELHHWRVFVVDLGVLLSRSCTDSDYESWLSNGAVNYDNANHQACVLGAKETIKRLKADSMCASTYSYKPQTSVTPCECTKDDFECEFGYTRPVNSLDCVRDPDVPTPRICDANTVKKIITEGYRKLPRNRCQGGFQPNVTHQEVLHEASCPQPTEDPRARDGRLLIQSIEQQRQQAELDKTRRTVGLMVPLAITVAILLAIVLSLVVLARHRERRRRRLAFHYSIVSAAGRRGDEADGEDVEYQAADDILQGSGGGGSGGFYNATGATERRPTNGGGKMRASDKQALLGGGEDDEAPIF</sequence>
<dbReference type="Pfam" id="PF15902">
    <property type="entry name" value="Sortilin-Vps10"/>
    <property type="match status" value="1"/>
</dbReference>
<evidence type="ECO:0000256" key="2">
    <source>
        <dbReference type="ARBA" id="ARBA00022737"/>
    </source>
</evidence>
<dbReference type="PANTHER" id="PTHR12106:SF23">
    <property type="entry name" value="SORTILIN"/>
    <property type="match status" value="1"/>
</dbReference>
<dbReference type="Gene3D" id="2.10.70.80">
    <property type="match status" value="1"/>
</dbReference>
<keyword evidence="6" id="KW-0812">Transmembrane</keyword>
<evidence type="ECO:0000256" key="1">
    <source>
        <dbReference type="ARBA" id="ARBA00004370"/>
    </source>
</evidence>
<gene>
    <name evidence="9" type="ORF">BOX15_Mlig033377g1</name>
</gene>
<evidence type="ECO:0000313" key="10">
    <source>
        <dbReference type="Proteomes" id="UP000215902"/>
    </source>
</evidence>
<feature type="transmembrane region" description="Helical" evidence="6">
    <location>
        <begin position="752"/>
        <end position="774"/>
    </location>
</feature>
<evidence type="ECO:0000256" key="6">
    <source>
        <dbReference type="SAM" id="Phobius"/>
    </source>
</evidence>
<dbReference type="SUPFAM" id="SSF110296">
    <property type="entry name" value="Oligoxyloglucan reducing end-specific cellobiohydrolase"/>
    <property type="match status" value="1"/>
</dbReference>
<dbReference type="Proteomes" id="UP000215902">
    <property type="component" value="Unassembled WGS sequence"/>
</dbReference>
<evidence type="ECO:0000313" key="9">
    <source>
        <dbReference type="EMBL" id="PAA53872.1"/>
    </source>
</evidence>
<dbReference type="GO" id="GO:0016050">
    <property type="term" value="P:vesicle organization"/>
    <property type="evidence" value="ECO:0007669"/>
    <property type="project" value="TreeGrafter"/>
</dbReference>
<dbReference type="Gene3D" id="3.30.60.270">
    <property type="match status" value="1"/>
</dbReference>
<feature type="signal peptide" evidence="7">
    <location>
        <begin position="1"/>
        <end position="24"/>
    </location>
</feature>
<dbReference type="EMBL" id="NIVC01003009">
    <property type="protein sequence ID" value="PAA53872.1"/>
    <property type="molecule type" value="Genomic_DNA"/>
</dbReference>
<keyword evidence="4" id="KW-0325">Glycoprotein</keyword>
<evidence type="ECO:0000256" key="3">
    <source>
        <dbReference type="ARBA" id="ARBA00023136"/>
    </source>
</evidence>
<dbReference type="PANTHER" id="PTHR12106">
    <property type="entry name" value="SORTILIN RELATED"/>
    <property type="match status" value="1"/>
</dbReference>
<dbReference type="SMART" id="SM00602">
    <property type="entry name" value="VPS10"/>
    <property type="match status" value="1"/>
</dbReference>
<dbReference type="InterPro" id="IPR050310">
    <property type="entry name" value="VPS10-sortilin"/>
</dbReference>